<feature type="region of interest" description="Disordered" evidence="1">
    <location>
        <begin position="1"/>
        <end position="46"/>
    </location>
</feature>
<comment type="caution">
    <text evidence="2">The sequence shown here is derived from an EMBL/GenBank/DDBJ whole genome shotgun (WGS) entry which is preliminary data.</text>
</comment>
<feature type="compositionally biased region" description="Polar residues" evidence="1">
    <location>
        <begin position="1"/>
        <end position="44"/>
    </location>
</feature>
<evidence type="ECO:0000313" key="3">
    <source>
        <dbReference type="Proteomes" id="UP001201812"/>
    </source>
</evidence>
<evidence type="ECO:0000256" key="1">
    <source>
        <dbReference type="SAM" id="MobiDB-lite"/>
    </source>
</evidence>
<dbReference type="AlphaFoldDB" id="A0AAD4NAV0"/>
<dbReference type="EMBL" id="JAKKPZ010000003">
    <property type="protein sequence ID" value="KAI1723690.1"/>
    <property type="molecule type" value="Genomic_DNA"/>
</dbReference>
<dbReference type="InterPro" id="IPR027967">
    <property type="entry name" value="DUF4612"/>
</dbReference>
<gene>
    <name evidence="2" type="ORF">DdX_03861</name>
</gene>
<reference evidence="2" key="1">
    <citation type="submission" date="2022-01" db="EMBL/GenBank/DDBJ databases">
        <title>Genome Sequence Resource for Two Populations of Ditylenchus destructor, the Migratory Endoparasitic Phytonematode.</title>
        <authorList>
            <person name="Zhang H."/>
            <person name="Lin R."/>
            <person name="Xie B."/>
        </authorList>
    </citation>
    <scope>NUCLEOTIDE SEQUENCE</scope>
    <source>
        <strain evidence="2">BazhouSP</strain>
    </source>
</reference>
<accession>A0AAD4NAV0</accession>
<dbReference type="Pfam" id="PF15389">
    <property type="entry name" value="DUF4612"/>
    <property type="match status" value="1"/>
</dbReference>
<dbReference type="Proteomes" id="UP001201812">
    <property type="component" value="Unassembled WGS sequence"/>
</dbReference>
<proteinExistence type="predicted"/>
<keyword evidence="3" id="KW-1185">Reference proteome</keyword>
<sequence>MGCRMSRTTSQPDLTSSSAQPSNPNSLTVQKPFTKRSSISSTGSADLPPAACCSNHSHNEIGNDCGQNAEVVNITSSGKLGNGTELNNDTLKLLSVTNGYSIVTNASCVKPLSQIESASQADFFRMLDEKIAQGAKQLSLDSDLDE</sequence>
<name>A0AAD4NAV0_9BILA</name>
<protein>
    <submittedName>
        <fullName evidence="2">Uncharacterized protein</fullName>
    </submittedName>
</protein>
<organism evidence="2 3">
    <name type="scientific">Ditylenchus destructor</name>
    <dbReference type="NCBI Taxonomy" id="166010"/>
    <lineage>
        <taxon>Eukaryota</taxon>
        <taxon>Metazoa</taxon>
        <taxon>Ecdysozoa</taxon>
        <taxon>Nematoda</taxon>
        <taxon>Chromadorea</taxon>
        <taxon>Rhabditida</taxon>
        <taxon>Tylenchina</taxon>
        <taxon>Tylenchomorpha</taxon>
        <taxon>Sphaerularioidea</taxon>
        <taxon>Anguinidae</taxon>
        <taxon>Anguininae</taxon>
        <taxon>Ditylenchus</taxon>
    </lineage>
</organism>
<evidence type="ECO:0000313" key="2">
    <source>
        <dbReference type="EMBL" id="KAI1723690.1"/>
    </source>
</evidence>